<dbReference type="InterPro" id="IPR036691">
    <property type="entry name" value="Endo/exonu/phosph_ase_sf"/>
</dbReference>
<proteinExistence type="predicted"/>
<evidence type="ECO:0000313" key="3">
    <source>
        <dbReference type="EMBL" id="KAL3686980.1"/>
    </source>
</evidence>
<dbReference type="Gene3D" id="3.60.10.10">
    <property type="entry name" value="Endonuclease/exonuclease/phosphatase"/>
    <property type="match status" value="1"/>
</dbReference>
<evidence type="ECO:0000313" key="4">
    <source>
        <dbReference type="Proteomes" id="UP001633002"/>
    </source>
</evidence>
<dbReference type="EMBL" id="JBJQOH010000004">
    <property type="protein sequence ID" value="KAL3686980.1"/>
    <property type="molecule type" value="Genomic_DNA"/>
</dbReference>
<feature type="domain" description="Endonuclease/exonuclease/phosphatase" evidence="2">
    <location>
        <begin position="332"/>
        <end position="497"/>
    </location>
</feature>
<reference evidence="3 4" key="1">
    <citation type="submission" date="2024-09" db="EMBL/GenBank/DDBJ databases">
        <title>Chromosome-scale assembly of Riccia sorocarpa.</title>
        <authorList>
            <person name="Paukszto L."/>
        </authorList>
    </citation>
    <scope>NUCLEOTIDE SEQUENCE [LARGE SCALE GENOMIC DNA]</scope>
    <source>
        <strain evidence="3">LP-2024</strain>
        <tissue evidence="3">Aerial parts of the thallus</tissue>
    </source>
</reference>
<dbReference type="SUPFAM" id="SSF56219">
    <property type="entry name" value="DNase I-like"/>
    <property type="match status" value="1"/>
</dbReference>
<gene>
    <name evidence="3" type="ORF">R1sor_013289</name>
</gene>
<organism evidence="3 4">
    <name type="scientific">Riccia sorocarpa</name>
    <dbReference type="NCBI Taxonomy" id="122646"/>
    <lineage>
        <taxon>Eukaryota</taxon>
        <taxon>Viridiplantae</taxon>
        <taxon>Streptophyta</taxon>
        <taxon>Embryophyta</taxon>
        <taxon>Marchantiophyta</taxon>
        <taxon>Marchantiopsida</taxon>
        <taxon>Marchantiidae</taxon>
        <taxon>Marchantiales</taxon>
        <taxon>Ricciaceae</taxon>
        <taxon>Riccia</taxon>
    </lineage>
</organism>
<evidence type="ECO:0000256" key="1">
    <source>
        <dbReference type="SAM" id="MobiDB-lite"/>
    </source>
</evidence>
<accession>A0ABD3H9E2</accession>
<name>A0ABD3H9E2_9MARC</name>
<feature type="compositionally biased region" description="Basic and acidic residues" evidence="1">
    <location>
        <begin position="245"/>
        <end position="254"/>
    </location>
</feature>
<dbReference type="AlphaFoldDB" id="A0ABD3H9E2"/>
<keyword evidence="4" id="KW-1185">Reference proteome</keyword>
<feature type="region of interest" description="Disordered" evidence="1">
    <location>
        <begin position="162"/>
        <end position="323"/>
    </location>
</feature>
<comment type="caution">
    <text evidence="3">The sequence shown here is derived from an EMBL/GenBank/DDBJ whole genome shotgun (WGS) entry which is preliminary data.</text>
</comment>
<dbReference type="Proteomes" id="UP001633002">
    <property type="component" value="Unassembled WGS sequence"/>
</dbReference>
<dbReference type="InterPro" id="IPR005135">
    <property type="entry name" value="Endo/exonuclease/phosphatase"/>
</dbReference>
<sequence length="873" mass="97916">MTTTKGQMNLTEEELVTTLKKVTLKAVSPANEVIVQVLISTKESIKNIKNLAEKAIFTYYFQGEPAVGAFRNWAQIHWGRKLNTQVEAVLEPGQKGILTVLTSGEARDEILQNPHAQIRGCLVAHLPWTPEMDIEDYKPTAKPVQIEISGVPKCAVKRVVEQEEEEKESTKEGEVGSTNSEGNKKDSQLEISQPREGNGGVDLNIRLLPSTQGVNEGGNAEDQDGRRVGGRIQEQNDVGVQQRNVEARRAHERQGIPQLEEQGSNAQISANNGPNRRNREDWELQNSRPEDIQMQDTEERQEEGAGDQRQKRRKFLQTAAQQRSEPITDLNFSSVGRKGGTALLIKKEVQVLESGADVQGRMVWIKGLWGQQTCSIASIYAPNDTAYRVLFWDFLKNELPEGSWVLAGDWNAVSSQIDASSKSAVQGEEESGKFNALCARFGINDAREGALKKEGPRYTRAQIRDKKFTWSSIDRVYTSRFLATNVKHHVTFCTSDHIPVTAKLGMGTQPQRREESYKSPYFKVDPLIVKDNFQDLQRVWELAEKDNMNFGSMEKFARCWSKLRGEIKKLQYGKAMVLQQLPEKEGRLQALSEQDFDTMQEEQKEEMGRLMTEEVYGAAVEDGIVTQAHLDLLGDMTSSLTDEHKTLMDERPSKREILETVSLLHSVSTVPMIHKFSEEVAEGRIKALRLKEDLCLSIVCLADDVALYLELDKSSVLNTFRFLYLIQVASGGKWLYDTGIQVAESRETVRYLGAHLVTLRKGASEDQTLIDQLAKKAQDFSSPLLTFEARVTTLKHVVAAVLVYPMLTSTLKKGTYRKLDQILRKYTWTSNEEGRSKLAVTAWDALTAPKGWGGGGGGGGGWGFLQFKSFTRH</sequence>
<feature type="compositionally biased region" description="Polar residues" evidence="1">
    <location>
        <begin position="233"/>
        <end position="244"/>
    </location>
</feature>
<evidence type="ECO:0000259" key="2">
    <source>
        <dbReference type="Pfam" id="PF03372"/>
    </source>
</evidence>
<protein>
    <recommendedName>
        <fullName evidence="2">Endonuclease/exonuclease/phosphatase domain-containing protein</fullName>
    </recommendedName>
</protein>
<feature type="compositionally biased region" description="Polar residues" evidence="1">
    <location>
        <begin position="261"/>
        <end position="275"/>
    </location>
</feature>
<dbReference type="Pfam" id="PF03372">
    <property type="entry name" value="Exo_endo_phos"/>
    <property type="match status" value="1"/>
</dbReference>